<evidence type="ECO:0000256" key="1">
    <source>
        <dbReference type="SAM" id="MobiDB-lite"/>
    </source>
</evidence>
<organism evidence="3 4">
    <name type="scientific">Streblomastix strix</name>
    <dbReference type="NCBI Taxonomy" id="222440"/>
    <lineage>
        <taxon>Eukaryota</taxon>
        <taxon>Metamonada</taxon>
        <taxon>Preaxostyla</taxon>
        <taxon>Oxymonadida</taxon>
        <taxon>Streblomastigidae</taxon>
        <taxon>Streblomastix</taxon>
    </lineage>
</organism>
<feature type="transmembrane region" description="Helical" evidence="2">
    <location>
        <begin position="159"/>
        <end position="177"/>
    </location>
</feature>
<protein>
    <recommendedName>
        <fullName evidence="5">Reticulon domain-containing protein</fullName>
    </recommendedName>
</protein>
<evidence type="ECO:0000313" key="3">
    <source>
        <dbReference type="EMBL" id="KAA6384594.1"/>
    </source>
</evidence>
<evidence type="ECO:0000256" key="2">
    <source>
        <dbReference type="SAM" id="Phobius"/>
    </source>
</evidence>
<evidence type="ECO:0008006" key="5">
    <source>
        <dbReference type="Google" id="ProtNLM"/>
    </source>
</evidence>
<accession>A0A5J4VPV7</accession>
<comment type="caution">
    <text evidence="3">The sequence shown here is derived from an EMBL/GenBank/DDBJ whole genome shotgun (WGS) entry which is preliminary data.</text>
</comment>
<feature type="compositionally biased region" description="Low complexity" evidence="1">
    <location>
        <begin position="260"/>
        <end position="275"/>
    </location>
</feature>
<keyword evidence="2" id="KW-1133">Transmembrane helix</keyword>
<feature type="transmembrane region" description="Helical" evidence="2">
    <location>
        <begin position="67"/>
        <end position="85"/>
    </location>
</feature>
<feature type="transmembrane region" description="Helical" evidence="2">
    <location>
        <begin position="33"/>
        <end position="55"/>
    </location>
</feature>
<feature type="region of interest" description="Disordered" evidence="1">
    <location>
        <begin position="242"/>
        <end position="289"/>
    </location>
</feature>
<dbReference type="AlphaFoldDB" id="A0A5J4VPV7"/>
<gene>
    <name evidence="3" type="ORF">EZS28_019877</name>
</gene>
<keyword evidence="2" id="KW-0812">Transmembrane</keyword>
<proteinExistence type="predicted"/>
<dbReference type="OrthoDB" id="10658196at2759"/>
<keyword evidence="2" id="KW-0472">Membrane</keyword>
<reference evidence="3 4" key="1">
    <citation type="submission" date="2019-03" db="EMBL/GenBank/DDBJ databases">
        <title>Single cell metagenomics reveals metabolic interactions within the superorganism composed of flagellate Streblomastix strix and complex community of Bacteroidetes bacteria on its surface.</title>
        <authorList>
            <person name="Treitli S.C."/>
            <person name="Kolisko M."/>
            <person name="Husnik F."/>
            <person name="Keeling P."/>
            <person name="Hampl V."/>
        </authorList>
    </citation>
    <scope>NUCLEOTIDE SEQUENCE [LARGE SCALE GENOMIC DNA]</scope>
    <source>
        <strain evidence="3">ST1C</strain>
    </source>
</reference>
<feature type="transmembrane region" description="Helical" evidence="2">
    <location>
        <begin position="134"/>
        <end position="153"/>
    </location>
</feature>
<name>A0A5J4VPV7_9EUKA</name>
<dbReference type="EMBL" id="SNRW01005683">
    <property type="protein sequence ID" value="KAA6384594.1"/>
    <property type="molecule type" value="Genomic_DNA"/>
</dbReference>
<dbReference type="Proteomes" id="UP000324800">
    <property type="component" value="Unassembled WGS sequence"/>
</dbReference>
<sequence>MTGCHGFSLSSSEAKAKTEEYIAKHELAKYIALFRHVLFFESIILYAVLVSIIIIDIQFANKTNLTNISYYFYFLLEVYILKIAVEKFGILTKFETGGKKDEAVQQLLELIETVIDKTNACNDKIKKQFQAPNVKLAAPAALLLCSAIIFNIFSGKFLAITGILILITLPGFIHNDYHKKTKQIWLEKAWPKIKPTYDAQIRPFIDSKVVPIYEKSIKPHLAFLCKNSSCSKADSTIPRVTLPDIPSDSKADSSYTSPVDNIPSSSPQQISDSYYNPNANASYDSDKTE</sequence>
<evidence type="ECO:0000313" key="4">
    <source>
        <dbReference type="Proteomes" id="UP000324800"/>
    </source>
</evidence>